<dbReference type="InterPro" id="IPR000917">
    <property type="entry name" value="Sulfatase_N"/>
</dbReference>
<dbReference type="SUPFAM" id="SSF53649">
    <property type="entry name" value="Alkaline phosphatase-like"/>
    <property type="match status" value="1"/>
</dbReference>
<dbReference type="Pfam" id="PF00884">
    <property type="entry name" value="Sulfatase"/>
    <property type="match status" value="1"/>
</dbReference>
<name>A0A381XWR9_9ZZZZ</name>
<dbReference type="Pfam" id="PF13472">
    <property type="entry name" value="Lipase_GDSL_2"/>
    <property type="match status" value="1"/>
</dbReference>
<organism evidence="9">
    <name type="scientific">marine metagenome</name>
    <dbReference type="NCBI Taxonomy" id="408172"/>
    <lineage>
        <taxon>unclassified sequences</taxon>
        <taxon>metagenomes</taxon>
        <taxon>ecological metagenomes</taxon>
    </lineage>
</organism>
<dbReference type="GO" id="GO:0004065">
    <property type="term" value="F:arylsulfatase activity"/>
    <property type="evidence" value="ECO:0007669"/>
    <property type="project" value="TreeGrafter"/>
</dbReference>
<keyword evidence="6" id="KW-0106">Calcium</keyword>
<dbReference type="Gene3D" id="3.40.50.1110">
    <property type="entry name" value="SGNH hydrolase"/>
    <property type="match status" value="1"/>
</dbReference>
<protein>
    <recommendedName>
        <fullName evidence="10">Sulfatase N-terminal domain-containing protein</fullName>
    </recommendedName>
</protein>
<keyword evidence="4" id="KW-0732">Signal</keyword>
<dbReference type="InterPro" id="IPR050738">
    <property type="entry name" value="Sulfatase"/>
</dbReference>
<sequence length="718" mass="80354">MKKIVFVYLCLCLFYCNEEIKPPNIILFFVDDLGWQDTSVPFWEKTTHFNQRYYTPNMELLAKEGMKFTQAYATSVCSPTRVSLMTGMNAARHRVTNWTLERDSIQPMESNHPDLDFPLWNVNGITLDSSIKNAVHATTLPSILNKNGYRTIHVGKAHFGAVGTPAANPINIGFDVNIAGHAAGGLGSYHGERNFSAKWRGGASTWDVPGLEKYHGSRTNLTEALTIEAMDALDNALESNRPFFLYMSHYTVHAPIEADDRFLQKYLDAGLHPTEAKYASMVEGMDQSLGDLMNYLAVNDLEKNTIILFMSDNGGLSAVERGGEKHTHNWPLSSGKGSAREGGIREPMIVKWPSVVAAGSTSNDYLIIEDFFPSILAMAEITNFKTTQPIDGKSFVPMLKQKGTTATDRHLIWHYPNEWGPSGPGIGATSTIRKGDWKLIYYHLDQRFELFNLKTDIGETQNLANDQPEELKKLAKALTDYLIDVDAQMPSDKNSDIQIPFPADVISNHIDTNEKPQQRKYSDHYYNRKSVFASVPDTKNEIIFLGNSITEGGDWKGLFPDINAVNRGISGDVTDGILNRLDEVTSSQPKKIFLMIGTNDLARGRSVQYVSDHCRKIIENILRKSPNTELYIQSVLPTNPNIGGKFPGHKSKKNEILAVNKKLKAMSIELKIKYIDLHGPFSNSKGFLKSKYTHDGLHLSDAGYGKWKSVIQKYSNNK</sequence>
<evidence type="ECO:0000259" key="8">
    <source>
        <dbReference type="Pfam" id="PF13472"/>
    </source>
</evidence>
<evidence type="ECO:0000256" key="4">
    <source>
        <dbReference type="ARBA" id="ARBA00022729"/>
    </source>
</evidence>
<dbReference type="InterPro" id="IPR036514">
    <property type="entry name" value="SGNH_hydro_sf"/>
</dbReference>
<dbReference type="InterPro" id="IPR013830">
    <property type="entry name" value="SGNH_hydro"/>
</dbReference>
<evidence type="ECO:0000313" key="9">
    <source>
        <dbReference type="EMBL" id="SVA68871.1"/>
    </source>
</evidence>
<dbReference type="PANTHER" id="PTHR42693">
    <property type="entry name" value="ARYLSULFATASE FAMILY MEMBER"/>
    <property type="match status" value="1"/>
</dbReference>
<evidence type="ECO:0000256" key="5">
    <source>
        <dbReference type="ARBA" id="ARBA00022801"/>
    </source>
</evidence>
<keyword evidence="3" id="KW-0479">Metal-binding</keyword>
<dbReference type="Gene3D" id="3.40.720.10">
    <property type="entry name" value="Alkaline Phosphatase, subunit A"/>
    <property type="match status" value="1"/>
</dbReference>
<evidence type="ECO:0008006" key="10">
    <source>
        <dbReference type="Google" id="ProtNLM"/>
    </source>
</evidence>
<evidence type="ECO:0000256" key="1">
    <source>
        <dbReference type="ARBA" id="ARBA00001913"/>
    </source>
</evidence>
<dbReference type="GO" id="GO:0046872">
    <property type="term" value="F:metal ion binding"/>
    <property type="evidence" value="ECO:0007669"/>
    <property type="project" value="UniProtKB-KW"/>
</dbReference>
<reference evidence="9" key="1">
    <citation type="submission" date="2018-05" db="EMBL/GenBank/DDBJ databases">
        <authorList>
            <person name="Lanie J.A."/>
            <person name="Ng W.-L."/>
            <person name="Kazmierczak K.M."/>
            <person name="Andrzejewski T.M."/>
            <person name="Davidsen T.M."/>
            <person name="Wayne K.J."/>
            <person name="Tettelin H."/>
            <person name="Glass J.I."/>
            <person name="Rusch D."/>
            <person name="Podicherti R."/>
            <person name="Tsui H.-C.T."/>
            <person name="Winkler M.E."/>
        </authorList>
    </citation>
    <scope>NUCLEOTIDE SEQUENCE</scope>
</reference>
<dbReference type="InterPro" id="IPR024607">
    <property type="entry name" value="Sulfatase_CS"/>
</dbReference>
<comment type="cofactor">
    <cofactor evidence="1">
        <name>Ca(2+)</name>
        <dbReference type="ChEBI" id="CHEBI:29108"/>
    </cofactor>
</comment>
<feature type="domain" description="SGNH hydrolase-type esterase" evidence="8">
    <location>
        <begin position="544"/>
        <end position="704"/>
    </location>
</feature>
<dbReference type="SUPFAM" id="SSF52266">
    <property type="entry name" value="SGNH hydrolase"/>
    <property type="match status" value="1"/>
</dbReference>
<proteinExistence type="inferred from homology"/>
<keyword evidence="5" id="KW-0378">Hydrolase</keyword>
<dbReference type="AlphaFoldDB" id="A0A381XWR9"/>
<dbReference type="PROSITE" id="PS00523">
    <property type="entry name" value="SULFATASE_1"/>
    <property type="match status" value="1"/>
</dbReference>
<dbReference type="InterPro" id="IPR017850">
    <property type="entry name" value="Alkaline_phosphatase_core_sf"/>
</dbReference>
<dbReference type="CDD" id="cd16144">
    <property type="entry name" value="ARS_like"/>
    <property type="match status" value="1"/>
</dbReference>
<dbReference type="PANTHER" id="PTHR42693:SF42">
    <property type="entry name" value="ARYLSULFATASE G"/>
    <property type="match status" value="1"/>
</dbReference>
<gene>
    <name evidence="9" type="ORF">METZ01_LOCUS121725</name>
</gene>
<evidence type="ECO:0000256" key="6">
    <source>
        <dbReference type="ARBA" id="ARBA00022837"/>
    </source>
</evidence>
<comment type="similarity">
    <text evidence="2">Belongs to the sulfatase family.</text>
</comment>
<evidence type="ECO:0000259" key="7">
    <source>
        <dbReference type="Pfam" id="PF00884"/>
    </source>
</evidence>
<dbReference type="EMBL" id="UINC01016563">
    <property type="protein sequence ID" value="SVA68871.1"/>
    <property type="molecule type" value="Genomic_DNA"/>
</dbReference>
<feature type="domain" description="Sulfatase N-terminal" evidence="7">
    <location>
        <begin position="23"/>
        <end position="380"/>
    </location>
</feature>
<evidence type="ECO:0000256" key="3">
    <source>
        <dbReference type="ARBA" id="ARBA00022723"/>
    </source>
</evidence>
<accession>A0A381XWR9</accession>
<dbReference type="Gene3D" id="3.30.1120.10">
    <property type="match status" value="1"/>
</dbReference>
<evidence type="ECO:0000256" key="2">
    <source>
        <dbReference type="ARBA" id="ARBA00008779"/>
    </source>
</evidence>